<dbReference type="AlphaFoldDB" id="A0A8D4VSX5"/>
<evidence type="ECO:0000256" key="1">
    <source>
        <dbReference type="SAM" id="Coils"/>
    </source>
</evidence>
<dbReference type="RefSeq" id="WP_054773008.1">
    <property type="nucleotide sequence ID" value="NZ_AP019782.1"/>
</dbReference>
<evidence type="ECO:0000313" key="4">
    <source>
        <dbReference type="Proteomes" id="UP000824988"/>
    </source>
</evidence>
<proteinExistence type="predicted"/>
<reference evidence="3" key="1">
    <citation type="submission" date="2019-06" db="EMBL/GenBank/DDBJ databases">
        <title>Complete genome sequence of Methylogaea oryzae strain JCM16910.</title>
        <authorList>
            <person name="Asakawa S."/>
        </authorList>
    </citation>
    <scope>NUCLEOTIDE SEQUENCE</scope>
    <source>
        <strain evidence="3">E10</strain>
    </source>
</reference>
<name>A0A8D4VSX5_9GAMM</name>
<dbReference type="Proteomes" id="UP000824988">
    <property type="component" value="Chromosome"/>
</dbReference>
<dbReference type="Pfam" id="PF05137">
    <property type="entry name" value="PilN"/>
    <property type="match status" value="1"/>
</dbReference>
<protein>
    <recommendedName>
        <fullName evidence="5">Pilus assembly protein PilN</fullName>
    </recommendedName>
</protein>
<keyword evidence="4" id="KW-1185">Reference proteome</keyword>
<dbReference type="KEGG" id="moz:MoryE10_32680"/>
<keyword evidence="2" id="KW-0812">Transmembrane</keyword>
<keyword evidence="2" id="KW-1133">Transmembrane helix</keyword>
<feature type="coiled-coil region" evidence="1">
    <location>
        <begin position="47"/>
        <end position="91"/>
    </location>
</feature>
<organism evidence="3 4">
    <name type="scientific">Methylogaea oryzae</name>
    <dbReference type="NCBI Taxonomy" id="1295382"/>
    <lineage>
        <taxon>Bacteria</taxon>
        <taxon>Pseudomonadati</taxon>
        <taxon>Pseudomonadota</taxon>
        <taxon>Gammaproteobacteria</taxon>
        <taxon>Methylococcales</taxon>
        <taxon>Methylococcaceae</taxon>
        <taxon>Methylogaea</taxon>
    </lineage>
</organism>
<keyword evidence="1" id="KW-0175">Coiled coil</keyword>
<sequence>MARINLLPWREELRKQQQQEFFLAIGAGVVVVCVAMGVVHGYIGANIDYQAQRNQFLQSEIDALNKQIAEIKELEAKKNRLVAKMEVIQQLQGSRPEAVHLFDELAKTVPDGVKLDEVTQGGRTLSLKGVAQSNARVSAYMRNLDGSPWLENPVLSVIETKGSASGDRPNRFDMSVHQTAIAGSGGKE</sequence>
<evidence type="ECO:0008006" key="5">
    <source>
        <dbReference type="Google" id="ProtNLM"/>
    </source>
</evidence>
<dbReference type="InterPro" id="IPR007813">
    <property type="entry name" value="PilN"/>
</dbReference>
<dbReference type="GO" id="GO:0043107">
    <property type="term" value="P:type IV pilus-dependent motility"/>
    <property type="evidence" value="ECO:0007669"/>
    <property type="project" value="TreeGrafter"/>
</dbReference>
<dbReference type="EMBL" id="AP019782">
    <property type="protein sequence ID" value="BBL72662.1"/>
    <property type="molecule type" value="Genomic_DNA"/>
</dbReference>
<dbReference type="PANTHER" id="PTHR40278">
    <property type="entry name" value="DNA UTILIZATION PROTEIN HOFN"/>
    <property type="match status" value="1"/>
</dbReference>
<dbReference type="InterPro" id="IPR052534">
    <property type="entry name" value="Extracell_DNA_Util/SecSys_Comp"/>
</dbReference>
<gene>
    <name evidence="3" type="ORF">MoryE10_32680</name>
</gene>
<dbReference type="GO" id="GO:0043683">
    <property type="term" value="P:type IV pilus assembly"/>
    <property type="evidence" value="ECO:0007669"/>
    <property type="project" value="TreeGrafter"/>
</dbReference>
<accession>A0A8D4VSX5</accession>
<keyword evidence="2" id="KW-0472">Membrane</keyword>
<evidence type="ECO:0000313" key="3">
    <source>
        <dbReference type="EMBL" id="BBL72662.1"/>
    </source>
</evidence>
<dbReference type="PANTHER" id="PTHR40278:SF2">
    <property type="entry name" value="TYPE IV PILUS INNER MEMBRANE COMPONENT PILN"/>
    <property type="match status" value="1"/>
</dbReference>
<feature type="transmembrane region" description="Helical" evidence="2">
    <location>
        <begin position="21"/>
        <end position="43"/>
    </location>
</feature>
<evidence type="ECO:0000256" key="2">
    <source>
        <dbReference type="SAM" id="Phobius"/>
    </source>
</evidence>